<reference evidence="1" key="1">
    <citation type="journal article" date="2014" name="Front. Microbiol.">
        <title>High frequency of phylogenetically diverse reductive dehalogenase-homologous genes in deep subseafloor sedimentary metagenomes.</title>
        <authorList>
            <person name="Kawai M."/>
            <person name="Futagami T."/>
            <person name="Toyoda A."/>
            <person name="Takaki Y."/>
            <person name="Nishi S."/>
            <person name="Hori S."/>
            <person name="Arai W."/>
            <person name="Tsubouchi T."/>
            <person name="Morono Y."/>
            <person name="Uchiyama I."/>
            <person name="Ito T."/>
            <person name="Fujiyama A."/>
            <person name="Inagaki F."/>
            <person name="Takami H."/>
        </authorList>
    </citation>
    <scope>NUCLEOTIDE SEQUENCE</scope>
    <source>
        <strain evidence="1">Expedition CK06-06</strain>
    </source>
</reference>
<name>X0T949_9ZZZZ</name>
<dbReference type="AlphaFoldDB" id="X0T949"/>
<comment type="caution">
    <text evidence="1">The sequence shown here is derived from an EMBL/GenBank/DDBJ whole genome shotgun (WGS) entry which is preliminary data.</text>
</comment>
<accession>X0T949</accession>
<protein>
    <submittedName>
        <fullName evidence="1">Uncharacterized protein</fullName>
    </submittedName>
</protein>
<gene>
    <name evidence="1" type="ORF">S01H1_29414</name>
</gene>
<sequence length="140" mass="16595">MWDGVRNTIIYPIVGPPIAHTKFVVPELCKDPEAVIEHLIVNLEISGTDDKGTVWTGYDFVVADTVAMSHWMLDHCLEHEMKFFPADIYSPDRSRYMMEVYYLNNGTNRQRIANMWRKYWEENKSRMCWDEETQKMRLAD</sequence>
<dbReference type="EMBL" id="BARS01018033">
    <property type="protein sequence ID" value="GAF89993.1"/>
    <property type="molecule type" value="Genomic_DNA"/>
</dbReference>
<organism evidence="1">
    <name type="scientific">marine sediment metagenome</name>
    <dbReference type="NCBI Taxonomy" id="412755"/>
    <lineage>
        <taxon>unclassified sequences</taxon>
        <taxon>metagenomes</taxon>
        <taxon>ecological metagenomes</taxon>
    </lineage>
</organism>
<evidence type="ECO:0000313" key="1">
    <source>
        <dbReference type="EMBL" id="GAF89993.1"/>
    </source>
</evidence>
<proteinExistence type="predicted"/>